<accession>A0A4V3GT68</accession>
<proteinExistence type="predicted"/>
<comment type="caution">
    <text evidence="2">The sequence shown here is derived from an EMBL/GenBank/DDBJ whole genome shotgun (WGS) entry which is preliminary data.</text>
</comment>
<protein>
    <submittedName>
        <fullName evidence="2">Uncharacterized protein</fullName>
    </submittedName>
</protein>
<evidence type="ECO:0000313" key="2">
    <source>
        <dbReference type="EMBL" id="TDX25583.1"/>
    </source>
</evidence>
<evidence type="ECO:0000313" key="3">
    <source>
        <dbReference type="Proteomes" id="UP000295484"/>
    </source>
</evidence>
<organism evidence="2 3">
    <name type="scientific">Rhodovulum visakhapatnamense</name>
    <dbReference type="NCBI Taxonomy" id="364297"/>
    <lineage>
        <taxon>Bacteria</taxon>
        <taxon>Pseudomonadati</taxon>
        <taxon>Pseudomonadota</taxon>
        <taxon>Alphaproteobacteria</taxon>
        <taxon>Rhodobacterales</taxon>
        <taxon>Paracoccaceae</taxon>
        <taxon>Rhodovulum</taxon>
    </lineage>
</organism>
<gene>
    <name evidence="2" type="ORF">EV657_11980</name>
</gene>
<evidence type="ECO:0000256" key="1">
    <source>
        <dbReference type="SAM" id="MobiDB-lite"/>
    </source>
</evidence>
<feature type="compositionally biased region" description="Polar residues" evidence="1">
    <location>
        <begin position="135"/>
        <end position="145"/>
    </location>
</feature>
<dbReference type="Proteomes" id="UP000295484">
    <property type="component" value="Unassembled WGS sequence"/>
</dbReference>
<sequence length="265" mass="28944">MDGRTCDFPQELYSCFLQPKAVKAYPCCKFAPFTTSSERLPQLIAKFSCEKRLNSGARSRRVSSRGARTGCLVRSLSPLRRPPRIKMQTLEMCLHVHLSILSNGNIRSGARHLGSTDAPARATVRSLSGGARPGQNFSRPDTFASSPKEGRQAKRPAHNKRCRSSNAAAPRLSAMPSQAILLRASRSMAPLSARSAPAPRAAKAAVIAMIAELVGELPEILQNALPPLAENREILAVLYFLSFPCTCSQICLRSNRMCFIRPTSH</sequence>
<name>A0A4V3GT68_9RHOB</name>
<feature type="region of interest" description="Disordered" evidence="1">
    <location>
        <begin position="111"/>
        <end position="170"/>
    </location>
</feature>
<dbReference type="EMBL" id="SOEB01000019">
    <property type="protein sequence ID" value="TDX25583.1"/>
    <property type="molecule type" value="Genomic_DNA"/>
</dbReference>
<dbReference type="AlphaFoldDB" id="A0A4V3GT68"/>
<feature type="compositionally biased region" description="Basic residues" evidence="1">
    <location>
        <begin position="153"/>
        <end position="163"/>
    </location>
</feature>
<reference evidence="2 3" key="1">
    <citation type="submission" date="2019-03" db="EMBL/GenBank/DDBJ databases">
        <title>Genomic Encyclopedia of Type Strains, Phase IV (KMG-IV): sequencing the most valuable type-strain genomes for metagenomic binning, comparative biology and taxonomic classification.</title>
        <authorList>
            <person name="Goeker M."/>
        </authorList>
    </citation>
    <scope>NUCLEOTIDE SEQUENCE [LARGE SCALE GENOMIC DNA]</scope>
    <source>
        <strain evidence="2 3">JA181</strain>
    </source>
</reference>